<dbReference type="RefSeq" id="WP_258815094.1">
    <property type="nucleotide sequence ID" value="NZ_JANUGW010000002.1"/>
</dbReference>
<comment type="caution">
    <text evidence="1">The sequence shown here is derived from an EMBL/GenBank/DDBJ whole genome shotgun (WGS) entry which is preliminary data.</text>
</comment>
<dbReference type="Proteomes" id="UP001204151">
    <property type="component" value="Unassembled WGS sequence"/>
</dbReference>
<sequence>MIYTSEPQAWSALLRQPLGERILPLPDEVREFVHQVNMASGMDAVPVPCTPDGAMLADLRAALARMPAVVHALVSPQLLGVCVGRGLGSSGVTDIVADAVDGRILGCIVLLDIDLLETHTANSWATWKENLPFGGPGFSLAATIAEPHDDTRANALQFLLLHEFGHVVTAGGTFLPRWWEPVPAATFPFLDLSWGVNAQGRFAPWEGSDFALRGVVDFYGTNKLDSEAILTAYSGLEGSDFPSLYGATNPYDDFAECFASYVHHELLGRPYALRVDYDGVPQATLDSFWASPRSHAKRAFMRALLGEPAALPVANDAHALAAA</sequence>
<protein>
    <recommendedName>
        <fullName evidence="3">Zinc-dependent peptidase</fullName>
    </recommendedName>
</protein>
<name>A0ABT1ZKI1_9BURK</name>
<evidence type="ECO:0000313" key="1">
    <source>
        <dbReference type="EMBL" id="MCS0580422.1"/>
    </source>
</evidence>
<organism evidence="1 2">
    <name type="scientific">Massilia pinisoli</name>
    <dbReference type="NCBI Taxonomy" id="1772194"/>
    <lineage>
        <taxon>Bacteria</taxon>
        <taxon>Pseudomonadati</taxon>
        <taxon>Pseudomonadota</taxon>
        <taxon>Betaproteobacteria</taxon>
        <taxon>Burkholderiales</taxon>
        <taxon>Oxalobacteraceae</taxon>
        <taxon>Telluria group</taxon>
        <taxon>Massilia</taxon>
    </lineage>
</organism>
<reference evidence="1 2" key="1">
    <citation type="submission" date="2022-08" db="EMBL/GenBank/DDBJ databases">
        <title>Reclassification of Massilia species as members of the genera Telluria, Duganella, Pseudoduganella, Mokoshia gen. nov. and Zemynaea gen. nov. using orthogonal and non-orthogonal genome-based approaches.</title>
        <authorList>
            <person name="Bowman J.P."/>
        </authorList>
    </citation>
    <scope>NUCLEOTIDE SEQUENCE [LARGE SCALE GENOMIC DNA]</scope>
    <source>
        <strain evidence="1 2">JCM 31316</strain>
    </source>
</reference>
<evidence type="ECO:0000313" key="2">
    <source>
        <dbReference type="Proteomes" id="UP001204151"/>
    </source>
</evidence>
<evidence type="ECO:0008006" key="3">
    <source>
        <dbReference type="Google" id="ProtNLM"/>
    </source>
</evidence>
<dbReference type="EMBL" id="JANUGW010000002">
    <property type="protein sequence ID" value="MCS0580422.1"/>
    <property type="molecule type" value="Genomic_DNA"/>
</dbReference>
<accession>A0ABT1ZKI1</accession>
<proteinExistence type="predicted"/>
<keyword evidence="2" id="KW-1185">Reference proteome</keyword>
<gene>
    <name evidence="1" type="ORF">NX784_02330</name>
</gene>